<accession>A0AAU4K793</accession>
<evidence type="ECO:0000259" key="3">
    <source>
        <dbReference type="PROSITE" id="PS51903"/>
    </source>
</evidence>
<keyword evidence="1" id="KW-0677">Repeat</keyword>
<evidence type="ECO:0000256" key="2">
    <source>
        <dbReference type="SAM" id="MobiDB-lite"/>
    </source>
</evidence>
<feature type="region of interest" description="Disordered" evidence="2">
    <location>
        <begin position="110"/>
        <end position="213"/>
    </location>
</feature>
<keyword evidence="5" id="KW-1185">Reference proteome</keyword>
<feature type="compositionally biased region" description="Acidic residues" evidence="2">
    <location>
        <begin position="71"/>
        <end position="84"/>
    </location>
</feature>
<organism evidence="4 5">
    <name type="scientific">Williamsia herbipolensis</name>
    <dbReference type="NCBI Taxonomy" id="1603258"/>
    <lineage>
        <taxon>Bacteria</taxon>
        <taxon>Bacillati</taxon>
        <taxon>Actinomycetota</taxon>
        <taxon>Actinomycetes</taxon>
        <taxon>Mycobacteriales</taxon>
        <taxon>Nocardiaceae</taxon>
        <taxon>Williamsia</taxon>
    </lineage>
</organism>
<dbReference type="GO" id="GO:0006508">
    <property type="term" value="P:proteolysis"/>
    <property type="evidence" value="ECO:0007669"/>
    <property type="project" value="UniProtKB-KW"/>
</dbReference>
<dbReference type="Gene3D" id="1.10.1780.10">
    <property type="entry name" value="Clp, N-terminal domain"/>
    <property type="match status" value="2"/>
</dbReference>
<dbReference type="PROSITE" id="PS51903">
    <property type="entry name" value="CLP_R"/>
    <property type="match status" value="1"/>
</dbReference>
<dbReference type="InterPro" id="IPR036628">
    <property type="entry name" value="Clp_N_dom_sf"/>
</dbReference>
<gene>
    <name evidence="4" type="ORF">OG579_08625</name>
</gene>
<dbReference type="Proteomes" id="UP001432128">
    <property type="component" value="Chromosome"/>
</dbReference>
<proteinExistence type="predicted"/>
<dbReference type="AlphaFoldDB" id="A0AAU4K793"/>
<dbReference type="InterPro" id="IPR004176">
    <property type="entry name" value="Clp_R_N"/>
</dbReference>
<feature type="region of interest" description="Disordered" evidence="2">
    <location>
        <begin position="65"/>
        <end position="84"/>
    </location>
</feature>
<keyword evidence="4" id="KW-0645">Protease</keyword>
<dbReference type="EMBL" id="CP108021">
    <property type="protein sequence ID" value="WUM21814.1"/>
    <property type="molecule type" value="Genomic_DNA"/>
</dbReference>
<dbReference type="KEGG" id="whr:OG579_08625"/>
<evidence type="ECO:0000256" key="1">
    <source>
        <dbReference type="PROSITE-ProRule" id="PRU01251"/>
    </source>
</evidence>
<name>A0AAU4K793_9NOCA</name>
<feature type="compositionally biased region" description="Gly residues" evidence="2">
    <location>
        <begin position="162"/>
        <end position="183"/>
    </location>
</feature>
<sequence>MFEHFTRENRHILSFAMEEAADLGHTQLGNDHLILGMLCNARAPIFTRLTAEGFTLDAARDTVREVRGDADDSDDADASQVDEDREALKSVGIDLDKVATAIKNAFGTDITDGWSQRSADRRGRGGRGGPRRGGEDSGPRGHRGHRHGHGHGHPHDAFGRPGFPGGEFPGRGDVPGRGFGGPLGDPDSADGPWERGRGRRGPRGRGGPFGRPRFSVDARAAIANAVQIARESDSDRITAEHVLLGILKTDDKRSRALIESVTTPEKLRDALSATV</sequence>
<dbReference type="RefSeq" id="WP_328858799.1">
    <property type="nucleotide sequence ID" value="NZ_CP108021.1"/>
</dbReference>
<dbReference type="GO" id="GO:0008233">
    <property type="term" value="F:peptidase activity"/>
    <property type="evidence" value="ECO:0007669"/>
    <property type="project" value="UniProtKB-KW"/>
</dbReference>
<dbReference type="Pfam" id="PF02861">
    <property type="entry name" value="Clp_N"/>
    <property type="match status" value="1"/>
</dbReference>
<protein>
    <submittedName>
        <fullName evidence="4">Clp protease N-terminal domain-containing protein</fullName>
    </submittedName>
</protein>
<dbReference type="SUPFAM" id="SSF81923">
    <property type="entry name" value="Double Clp-N motif"/>
    <property type="match status" value="2"/>
</dbReference>
<feature type="compositionally biased region" description="Basic residues" evidence="2">
    <location>
        <begin position="140"/>
        <end position="152"/>
    </location>
</feature>
<reference evidence="4 5" key="1">
    <citation type="submission" date="2022-10" db="EMBL/GenBank/DDBJ databases">
        <title>The complete genomes of actinobacterial strains from the NBC collection.</title>
        <authorList>
            <person name="Joergensen T.S."/>
            <person name="Alvarez Arevalo M."/>
            <person name="Sterndorff E.B."/>
            <person name="Faurdal D."/>
            <person name="Vuksanovic O."/>
            <person name="Mourched A.-S."/>
            <person name="Charusanti P."/>
            <person name="Shaw S."/>
            <person name="Blin K."/>
            <person name="Weber T."/>
        </authorList>
    </citation>
    <scope>NUCLEOTIDE SEQUENCE [LARGE SCALE GENOMIC DNA]</scope>
    <source>
        <strain evidence="4 5">NBC_00319</strain>
    </source>
</reference>
<feature type="domain" description="Clp R" evidence="3">
    <location>
        <begin position="209"/>
        <end position="275"/>
    </location>
</feature>
<evidence type="ECO:0000313" key="4">
    <source>
        <dbReference type="EMBL" id="WUM21814.1"/>
    </source>
</evidence>
<evidence type="ECO:0000313" key="5">
    <source>
        <dbReference type="Proteomes" id="UP001432128"/>
    </source>
</evidence>
<keyword evidence="4" id="KW-0378">Hydrolase</keyword>